<dbReference type="InterPro" id="IPR029045">
    <property type="entry name" value="ClpP/crotonase-like_dom_sf"/>
</dbReference>
<evidence type="ECO:0000313" key="2">
    <source>
        <dbReference type="EMBL" id="GEL20163.1"/>
    </source>
</evidence>
<name>A0A511D6T0_9PSEU</name>
<evidence type="ECO:0008006" key="4">
    <source>
        <dbReference type="Google" id="ProtNLM"/>
    </source>
</evidence>
<evidence type="ECO:0000313" key="3">
    <source>
        <dbReference type="Proteomes" id="UP000321328"/>
    </source>
</evidence>
<keyword evidence="3" id="KW-1185">Reference proteome</keyword>
<dbReference type="EMBL" id="BJVI01000059">
    <property type="protein sequence ID" value="GEL20163.1"/>
    <property type="molecule type" value="Genomic_DNA"/>
</dbReference>
<protein>
    <recommendedName>
        <fullName evidence="4">Enoyl-CoA hydratase</fullName>
    </recommendedName>
</protein>
<dbReference type="STRING" id="1123024.GCA_000423625_04480"/>
<proteinExistence type="inferred from homology"/>
<dbReference type="OrthoDB" id="4284283at2"/>
<dbReference type="SUPFAM" id="SSF52096">
    <property type="entry name" value="ClpP/crotonase"/>
    <property type="match status" value="1"/>
</dbReference>
<dbReference type="AlphaFoldDB" id="A0A511D6T0"/>
<accession>A0A511D6T0</accession>
<dbReference type="Gene3D" id="1.10.12.10">
    <property type="entry name" value="Lyase 2-enoyl-coa Hydratase, Chain A, domain 2"/>
    <property type="match status" value="1"/>
</dbReference>
<gene>
    <name evidence="2" type="ORF">PA7_40000</name>
</gene>
<dbReference type="InterPro" id="IPR014748">
    <property type="entry name" value="Enoyl-CoA_hydra_C"/>
</dbReference>
<comment type="caution">
    <text evidence="2">The sequence shown here is derived from an EMBL/GenBank/DDBJ whole genome shotgun (WGS) entry which is preliminary data.</text>
</comment>
<evidence type="ECO:0000256" key="1">
    <source>
        <dbReference type="ARBA" id="ARBA00005254"/>
    </source>
</evidence>
<reference evidence="2 3" key="1">
    <citation type="submission" date="2019-07" db="EMBL/GenBank/DDBJ databases">
        <title>Whole genome shotgun sequence of Pseudonocardia asaccharolytica NBRC 16224.</title>
        <authorList>
            <person name="Hosoyama A."/>
            <person name="Uohara A."/>
            <person name="Ohji S."/>
            <person name="Ichikawa N."/>
        </authorList>
    </citation>
    <scope>NUCLEOTIDE SEQUENCE [LARGE SCALE GENOMIC DNA]</scope>
    <source>
        <strain evidence="2 3">NBRC 16224</strain>
    </source>
</reference>
<comment type="similarity">
    <text evidence="1">Belongs to the enoyl-CoA hydratase/isomerase family.</text>
</comment>
<dbReference type="Proteomes" id="UP000321328">
    <property type="component" value="Unassembled WGS sequence"/>
</dbReference>
<dbReference type="RefSeq" id="WP_154667176.1">
    <property type="nucleotide sequence ID" value="NZ_AUII01000034.1"/>
</dbReference>
<organism evidence="2 3">
    <name type="scientific">Pseudonocardia asaccharolytica DSM 44247 = NBRC 16224</name>
    <dbReference type="NCBI Taxonomy" id="1123024"/>
    <lineage>
        <taxon>Bacteria</taxon>
        <taxon>Bacillati</taxon>
        <taxon>Actinomycetota</taxon>
        <taxon>Actinomycetes</taxon>
        <taxon>Pseudonocardiales</taxon>
        <taxon>Pseudonocardiaceae</taxon>
        <taxon>Pseudonocardia</taxon>
    </lineage>
</organism>
<sequence length="54" mass="6112">MRTTKKIITSAPDRPAAERWERQQTIMNPVMSPADAREGATAFAEKRAPVWRGE</sequence>